<gene>
    <name evidence="8" type="ORF">PSU4_10820</name>
</gene>
<dbReference type="InterPro" id="IPR051784">
    <property type="entry name" value="Nod_factor_ABC_transporter"/>
</dbReference>
<name>A0A511DGJ7_9PSEU</name>
<evidence type="ECO:0000256" key="3">
    <source>
        <dbReference type="ARBA" id="ARBA00022989"/>
    </source>
</evidence>
<feature type="transmembrane region" description="Helical" evidence="6">
    <location>
        <begin position="171"/>
        <end position="196"/>
    </location>
</feature>
<comment type="similarity">
    <text evidence="6">Belongs to the ABC-2 integral membrane protein family.</text>
</comment>
<evidence type="ECO:0000259" key="7">
    <source>
        <dbReference type="PROSITE" id="PS51012"/>
    </source>
</evidence>
<feature type="domain" description="ABC transmembrane type-2" evidence="7">
    <location>
        <begin position="25"/>
        <end position="260"/>
    </location>
</feature>
<dbReference type="InterPro" id="IPR047817">
    <property type="entry name" value="ABC2_TM_bact-type"/>
</dbReference>
<evidence type="ECO:0000256" key="1">
    <source>
        <dbReference type="ARBA" id="ARBA00004141"/>
    </source>
</evidence>
<dbReference type="EMBL" id="BJVJ01000006">
    <property type="protein sequence ID" value="GEL22128.1"/>
    <property type="molecule type" value="Genomic_DNA"/>
</dbReference>
<dbReference type="AlphaFoldDB" id="A0A511DGJ7"/>
<evidence type="ECO:0000256" key="6">
    <source>
        <dbReference type="RuleBase" id="RU361157"/>
    </source>
</evidence>
<protein>
    <recommendedName>
        <fullName evidence="6">Transport permease protein</fullName>
    </recommendedName>
</protein>
<dbReference type="PIRSF" id="PIRSF006648">
    <property type="entry name" value="DrrB"/>
    <property type="match status" value="1"/>
</dbReference>
<accession>A0A511DGJ7</accession>
<dbReference type="GO" id="GO:0140359">
    <property type="term" value="F:ABC-type transporter activity"/>
    <property type="evidence" value="ECO:0007669"/>
    <property type="project" value="InterPro"/>
</dbReference>
<feature type="transmembrane region" description="Helical" evidence="6">
    <location>
        <begin position="239"/>
        <end position="257"/>
    </location>
</feature>
<dbReference type="Proteomes" id="UP000321685">
    <property type="component" value="Unassembled WGS sequence"/>
</dbReference>
<feature type="transmembrane region" description="Helical" evidence="6">
    <location>
        <begin position="26"/>
        <end position="44"/>
    </location>
</feature>
<reference evidence="8 9" key="1">
    <citation type="submission" date="2019-07" db="EMBL/GenBank/DDBJ databases">
        <title>Whole genome shotgun sequence of Pseudonocardia sulfidoxydans NBRC 16205.</title>
        <authorList>
            <person name="Hosoyama A."/>
            <person name="Uohara A."/>
            <person name="Ohji S."/>
            <person name="Ichikawa N."/>
        </authorList>
    </citation>
    <scope>NUCLEOTIDE SEQUENCE [LARGE SCALE GENOMIC DNA]</scope>
    <source>
        <strain evidence="8 9">NBRC 16205</strain>
    </source>
</reference>
<evidence type="ECO:0000313" key="8">
    <source>
        <dbReference type="EMBL" id="GEL22128.1"/>
    </source>
</evidence>
<keyword evidence="6" id="KW-1003">Cell membrane</keyword>
<dbReference type="OrthoDB" id="9255971at2"/>
<evidence type="ECO:0000313" key="9">
    <source>
        <dbReference type="Proteomes" id="UP000321685"/>
    </source>
</evidence>
<feature type="transmembrane region" description="Helical" evidence="6">
    <location>
        <begin position="56"/>
        <end position="80"/>
    </location>
</feature>
<keyword evidence="4 6" id="KW-0472">Membrane</keyword>
<evidence type="ECO:0000256" key="5">
    <source>
        <dbReference type="ARBA" id="ARBA00023251"/>
    </source>
</evidence>
<evidence type="ECO:0000256" key="2">
    <source>
        <dbReference type="ARBA" id="ARBA00022692"/>
    </source>
</evidence>
<dbReference type="GO" id="GO:0043190">
    <property type="term" value="C:ATP-binding cassette (ABC) transporter complex"/>
    <property type="evidence" value="ECO:0007669"/>
    <property type="project" value="InterPro"/>
</dbReference>
<proteinExistence type="inferred from homology"/>
<keyword evidence="6" id="KW-0813">Transport</keyword>
<dbReference type="PANTHER" id="PTHR43229">
    <property type="entry name" value="NODULATION PROTEIN J"/>
    <property type="match status" value="1"/>
</dbReference>
<keyword evidence="2 6" id="KW-0812">Transmembrane</keyword>
<feature type="transmembrane region" description="Helical" evidence="6">
    <location>
        <begin position="100"/>
        <end position="128"/>
    </location>
</feature>
<dbReference type="Pfam" id="PF01061">
    <property type="entry name" value="ABC2_membrane"/>
    <property type="match status" value="1"/>
</dbReference>
<keyword evidence="3 6" id="KW-1133">Transmembrane helix</keyword>
<evidence type="ECO:0000256" key="4">
    <source>
        <dbReference type="ARBA" id="ARBA00023136"/>
    </source>
</evidence>
<dbReference type="GO" id="GO:0046677">
    <property type="term" value="P:response to antibiotic"/>
    <property type="evidence" value="ECO:0007669"/>
    <property type="project" value="UniProtKB-KW"/>
</dbReference>
<comment type="caution">
    <text evidence="8">The sequence shown here is derived from an EMBL/GenBank/DDBJ whole genome shotgun (WGS) entry which is preliminary data.</text>
</comment>
<sequence length="280" mass="29756">MSMQPLRLGLARGWVTWRSVNTTREGLANTIIWNALPLVFLLIFRNATIPGTDISVGVSLLPGMLAMLVVFSVMGTAYYLAAEREDGTLLRAKAVPRGTAAYVVGLLTVAVLDVAAAVAIVLVPGLFIVPGVPLGDAGMWLGLVGYILLGLMACVPLGVLIGSVVRSPRVIGGLGFFGITGLAAISGLFYPIAVLWDWVQWVVQILPLYWLGLGMRSVFLPAEAAALESGGTWNTPLTIGILAAWAVIGFVLGPVLLRRMARRESGAAVAERRRQALQRV</sequence>
<dbReference type="PROSITE" id="PS51012">
    <property type="entry name" value="ABC_TM2"/>
    <property type="match status" value="1"/>
</dbReference>
<dbReference type="InterPro" id="IPR000412">
    <property type="entry name" value="ABC_2_transport"/>
</dbReference>
<dbReference type="InterPro" id="IPR013525">
    <property type="entry name" value="ABC2_TM"/>
</dbReference>
<keyword evidence="5" id="KW-0046">Antibiotic resistance</keyword>
<organism evidence="8 9">
    <name type="scientific">Pseudonocardia sulfidoxydans NBRC 16205</name>
    <dbReference type="NCBI Taxonomy" id="1223511"/>
    <lineage>
        <taxon>Bacteria</taxon>
        <taxon>Bacillati</taxon>
        <taxon>Actinomycetota</taxon>
        <taxon>Actinomycetes</taxon>
        <taxon>Pseudonocardiales</taxon>
        <taxon>Pseudonocardiaceae</taxon>
        <taxon>Pseudonocardia</taxon>
    </lineage>
</organism>
<keyword evidence="9" id="KW-1185">Reference proteome</keyword>
<feature type="transmembrane region" description="Helical" evidence="6">
    <location>
        <begin position="140"/>
        <end position="165"/>
    </location>
</feature>
<comment type="subcellular location">
    <subcellularLocation>
        <location evidence="6">Cell membrane</location>
        <topology evidence="6">Multi-pass membrane protein</topology>
    </subcellularLocation>
    <subcellularLocation>
        <location evidence="1">Membrane</location>
        <topology evidence="1">Multi-pass membrane protein</topology>
    </subcellularLocation>
</comment>
<dbReference type="PANTHER" id="PTHR43229:SF6">
    <property type="entry name" value="ABC-TYPE MULTIDRUG TRANSPORT SYSTEM, PERMEASE COMPONENT"/>
    <property type="match status" value="1"/>
</dbReference>